<dbReference type="RefSeq" id="XP_018152992.1">
    <property type="nucleotide sequence ID" value="XM_018306151.1"/>
</dbReference>
<feature type="region of interest" description="Disordered" evidence="1">
    <location>
        <begin position="1"/>
        <end position="37"/>
    </location>
</feature>
<dbReference type="VEuPathDB" id="FungiDB:CH63R_11177"/>
<dbReference type="KEGG" id="chig:CH63R_11177"/>
<gene>
    <name evidence="2" type="ORF">CH63R_11177</name>
</gene>
<reference evidence="3" key="1">
    <citation type="journal article" date="2017" name="BMC Genomics">
        <title>Gapless genome assembly of Colletotrichum higginsianum reveals chromosome structure and association of transposable elements with secondary metabolite gene clusters.</title>
        <authorList>
            <person name="Dallery J.-F."/>
            <person name="Lapalu N."/>
            <person name="Zampounis A."/>
            <person name="Pigne S."/>
            <person name="Luyten I."/>
            <person name="Amselem J."/>
            <person name="Wittenberg A.H.J."/>
            <person name="Zhou S."/>
            <person name="de Queiroz M.V."/>
            <person name="Robin G.P."/>
            <person name="Auger A."/>
            <person name="Hainaut M."/>
            <person name="Henrissat B."/>
            <person name="Kim K.-T."/>
            <person name="Lee Y.-H."/>
            <person name="Lespinet O."/>
            <person name="Schwartz D.C."/>
            <person name="Thon M.R."/>
            <person name="O'Connell R.J."/>
        </authorList>
    </citation>
    <scope>NUCLEOTIDE SEQUENCE [LARGE SCALE GENOMIC DNA]</scope>
    <source>
        <strain evidence="3">IMI 349063</strain>
    </source>
</reference>
<evidence type="ECO:0000313" key="2">
    <source>
        <dbReference type="EMBL" id="OBR04474.1"/>
    </source>
</evidence>
<dbReference type="GeneID" id="28870258"/>
<protein>
    <submittedName>
        <fullName evidence="2">Uncharacterized protein</fullName>
    </submittedName>
</protein>
<sequence length="291" mass="32250">MFQKPEHIKAKEREEEEQARKTEEGVQLRKKQGEDTATGEQVWYSRRVEDGCQIHWAIITHGKKYELRLPNGVRAREKVPEDQRTNTFEPPREYEDRIVPWSLKEEANRLRTLNLTRPTKGQTQDYTICQIGWTALAGEEVDAKWKAARKTIEANALGFDDCLALLRDFADIIKKPEGCALDYAWFAETLEIPSHRLHEITPEKAVRSFQRMLQSGGGLGLAGAGAGAGIVYGAYEAGEMMESMGRNGNMGVPAAAVDGTCGAAWCCSSGCWDWSCCELCVCLPCAGGGAC</sequence>
<accession>A0A1B7XXK4</accession>
<dbReference type="AlphaFoldDB" id="A0A1B7XXK4"/>
<dbReference type="OrthoDB" id="3625606at2759"/>
<feature type="compositionally biased region" description="Basic and acidic residues" evidence="1">
    <location>
        <begin position="1"/>
        <end position="34"/>
    </location>
</feature>
<dbReference type="Proteomes" id="UP000092177">
    <property type="component" value="Chromosome 8"/>
</dbReference>
<organism evidence="2 3">
    <name type="scientific">Colletotrichum higginsianum (strain IMI 349063)</name>
    <name type="common">Crucifer anthracnose fungus</name>
    <dbReference type="NCBI Taxonomy" id="759273"/>
    <lineage>
        <taxon>Eukaryota</taxon>
        <taxon>Fungi</taxon>
        <taxon>Dikarya</taxon>
        <taxon>Ascomycota</taxon>
        <taxon>Pezizomycotina</taxon>
        <taxon>Sordariomycetes</taxon>
        <taxon>Hypocreomycetidae</taxon>
        <taxon>Glomerellales</taxon>
        <taxon>Glomerellaceae</taxon>
        <taxon>Colletotrichum</taxon>
        <taxon>Colletotrichum destructivum species complex</taxon>
    </lineage>
</organism>
<dbReference type="EMBL" id="LTAN01000008">
    <property type="protein sequence ID" value="OBR04474.1"/>
    <property type="molecule type" value="Genomic_DNA"/>
</dbReference>
<proteinExistence type="predicted"/>
<name>A0A1B7XXK4_COLHI</name>
<comment type="caution">
    <text evidence="2">The sequence shown here is derived from an EMBL/GenBank/DDBJ whole genome shotgun (WGS) entry which is preliminary data.</text>
</comment>
<evidence type="ECO:0000313" key="3">
    <source>
        <dbReference type="Proteomes" id="UP000092177"/>
    </source>
</evidence>
<evidence type="ECO:0000256" key="1">
    <source>
        <dbReference type="SAM" id="MobiDB-lite"/>
    </source>
</evidence>
<keyword evidence="3" id="KW-1185">Reference proteome</keyword>